<feature type="repeat" description="RCC1" evidence="2">
    <location>
        <begin position="388"/>
        <end position="439"/>
    </location>
</feature>
<feature type="region of interest" description="Disordered" evidence="3">
    <location>
        <begin position="1"/>
        <end position="23"/>
    </location>
</feature>
<name>A0AAV4ENV5_9GAST</name>
<feature type="repeat" description="RCC1" evidence="2">
    <location>
        <begin position="111"/>
        <end position="165"/>
    </location>
</feature>
<dbReference type="SUPFAM" id="SSF50985">
    <property type="entry name" value="RCC1/BLIP-II"/>
    <property type="match status" value="2"/>
</dbReference>
<dbReference type="InterPro" id="IPR009091">
    <property type="entry name" value="RCC1/BLIP-II"/>
</dbReference>
<evidence type="ECO:0000256" key="2">
    <source>
        <dbReference type="PROSITE-ProRule" id="PRU00235"/>
    </source>
</evidence>
<evidence type="ECO:0000256" key="1">
    <source>
        <dbReference type="ARBA" id="ARBA00022737"/>
    </source>
</evidence>
<dbReference type="PROSITE" id="PS50012">
    <property type="entry name" value="RCC1_3"/>
    <property type="match status" value="5"/>
</dbReference>
<feature type="repeat" description="RCC1" evidence="2">
    <location>
        <begin position="217"/>
        <end position="268"/>
    </location>
</feature>
<feature type="region of interest" description="Disordered" evidence="3">
    <location>
        <begin position="465"/>
        <end position="491"/>
    </location>
</feature>
<dbReference type="InterPro" id="IPR000408">
    <property type="entry name" value="Reg_chr_condens"/>
</dbReference>
<reference evidence="4 5" key="1">
    <citation type="journal article" date="2021" name="Elife">
        <title>Chloroplast acquisition without the gene transfer in kleptoplastic sea slugs, Plakobranchus ocellatus.</title>
        <authorList>
            <person name="Maeda T."/>
            <person name="Takahashi S."/>
            <person name="Yoshida T."/>
            <person name="Shimamura S."/>
            <person name="Takaki Y."/>
            <person name="Nagai Y."/>
            <person name="Toyoda A."/>
            <person name="Suzuki Y."/>
            <person name="Arimoto A."/>
            <person name="Ishii H."/>
            <person name="Satoh N."/>
            <person name="Nishiyama T."/>
            <person name="Hasebe M."/>
            <person name="Maruyama T."/>
            <person name="Minagawa J."/>
            <person name="Obokata J."/>
            <person name="Shigenobu S."/>
        </authorList>
    </citation>
    <scope>NUCLEOTIDE SEQUENCE [LARGE SCALE GENOMIC DNA]</scope>
</reference>
<evidence type="ECO:0000313" key="4">
    <source>
        <dbReference type="EMBL" id="GFR62447.1"/>
    </source>
</evidence>
<keyword evidence="5" id="KW-1185">Reference proteome</keyword>
<feature type="compositionally biased region" description="Polar residues" evidence="3">
    <location>
        <begin position="474"/>
        <end position="486"/>
    </location>
</feature>
<protein>
    <submittedName>
        <fullName evidence="4">X-linked retinitis pigmentosa GTPase regulator-like protein</fullName>
    </submittedName>
</protein>
<organism evidence="4 5">
    <name type="scientific">Elysia marginata</name>
    <dbReference type="NCBI Taxonomy" id="1093978"/>
    <lineage>
        <taxon>Eukaryota</taxon>
        <taxon>Metazoa</taxon>
        <taxon>Spiralia</taxon>
        <taxon>Lophotrochozoa</taxon>
        <taxon>Mollusca</taxon>
        <taxon>Gastropoda</taxon>
        <taxon>Heterobranchia</taxon>
        <taxon>Euthyneura</taxon>
        <taxon>Panpulmonata</taxon>
        <taxon>Sacoglossa</taxon>
        <taxon>Placobranchoidea</taxon>
        <taxon>Plakobranchidae</taxon>
        <taxon>Elysia</taxon>
    </lineage>
</organism>
<dbReference type="InterPro" id="IPR051625">
    <property type="entry name" value="Signaling_Regulatory_Domain"/>
</dbReference>
<dbReference type="PRINTS" id="PR00633">
    <property type="entry name" value="RCCNDNSATION"/>
</dbReference>
<dbReference type="PROSITE" id="PS00626">
    <property type="entry name" value="RCC1_2"/>
    <property type="match status" value="1"/>
</dbReference>
<dbReference type="PANTHER" id="PTHR22872">
    <property type="entry name" value="BTK-BINDING PROTEIN-RELATED"/>
    <property type="match status" value="1"/>
</dbReference>
<keyword evidence="1" id="KW-0677">Repeat</keyword>
<comment type="caution">
    <text evidence="4">The sequence shown here is derived from an EMBL/GenBank/DDBJ whole genome shotgun (WGS) entry which is preliminary data.</text>
</comment>
<evidence type="ECO:0000313" key="5">
    <source>
        <dbReference type="Proteomes" id="UP000762676"/>
    </source>
</evidence>
<proteinExistence type="predicted"/>
<dbReference type="Gene3D" id="2.130.10.30">
    <property type="entry name" value="Regulator of chromosome condensation 1/beta-lactamase-inhibitor protein II"/>
    <property type="match status" value="2"/>
</dbReference>
<feature type="repeat" description="RCC1" evidence="2">
    <location>
        <begin position="165"/>
        <end position="216"/>
    </location>
</feature>
<feature type="compositionally biased region" description="Basic and acidic residues" evidence="3">
    <location>
        <begin position="75"/>
        <end position="88"/>
    </location>
</feature>
<feature type="repeat" description="RCC1" evidence="2">
    <location>
        <begin position="269"/>
        <end position="320"/>
    </location>
</feature>
<accession>A0AAV4ENV5</accession>
<dbReference type="Proteomes" id="UP000762676">
    <property type="component" value="Unassembled WGS sequence"/>
</dbReference>
<feature type="region of interest" description="Disordered" evidence="3">
    <location>
        <begin position="69"/>
        <end position="88"/>
    </location>
</feature>
<dbReference type="Pfam" id="PF00415">
    <property type="entry name" value="RCC1"/>
    <property type="match status" value="5"/>
</dbReference>
<evidence type="ECO:0000256" key="3">
    <source>
        <dbReference type="SAM" id="MobiDB-lite"/>
    </source>
</evidence>
<gene>
    <name evidence="4" type="ORF">ElyMa_001872100</name>
</gene>
<dbReference type="EMBL" id="BMAT01003791">
    <property type="protein sequence ID" value="GFR62447.1"/>
    <property type="molecule type" value="Genomic_DNA"/>
</dbReference>
<dbReference type="PANTHER" id="PTHR22872:SF2">
    <property type="entry name" value="INHIBITOR OF BRUTON TYROSINE KINASE"/>
    <property type="match status" value="1"/>
</dbReference>
<sequence length="901" mass="98370">MPTERTNSMTSLSSMASDNTDVPTDSGTMYVETLLEFFLLVVLHLNYERRMATSEQSLPKTLDFTSIVTDPMEQASKKERTSSQSDQHRKLCIQAQPVACGPKHAAAVRNGDLYTWGRSLQGRLGHGDVPQAVCTPARVETLHMLKLRVEAVACGCEHTLALTQQGVYGWGNSKYGQVGVGTRHVYRRPMLVEGLQLETVVSVQCGHYHSLALTEDHQVYSWGWGVHGQLGHGNPEDCLIPQHVRYLMNFGIVKVAAGYAHSLALTESGEVWSFGCGYFGQLGLGTNSKTSIPERISFPTTSPMVAIGTSYFHGLAVSASNRVFQWGLHPHNLRQVASSMRMARHAGVHVSEQNSFLSPSILDTTYVHGKITKLCCGSLHNAILADDGILYTWGRNLEGQLGTGSRQDERIPKMLTCINDQQVLSVASGGEFNVCFDAEGGVWVWGKNDSGQLGYLKSRSASKSAASPSRRLSQQAQIGDASTPTPLKSVPPSDVSNTAWLSYIALAGCELQWKRTATDGSLSGPGVLDHLPDLDNLGDELYSSCVVPVTLKVVESICETSFCLQKSVDLQDWLTAAFISDLEDCVVQALHYRLCFVMDSRDNVPREEIVSLCGRLMEHHLNIVMNKNLSTADKNKELQLLSCHALYYWEKYSLPVSCLESILLKYLPQLSSWLIQVVLSHKDSKLVSSSEETGPDTAGCPESPNTTRSISFSAHFCLLVLKSVMDAGPAAAMTLTSGITAGARAAGDWHAGLSVVPGVVDEDLLRPRVQLQPRDKLMPRSRLWADILRNMKKDSGAISLSHSQLEHLDELAHQTGPLSTNRKANYRAVLFTCGHQFCESRFSSDVVGNLVGELTSSGPGRHQLPNTAALLKQLFTVGKSNTVLPSACPKCVLRGLLAIYT</sequence>
<dbReference type="AlphaFoldDB" id="A0AAV4ENV5"/>